<sequence>MRATHVRMSEVFQIKKPMHRGIFVRPWRWFLSTLLSLLCLIQHVQLHAEKFQPDHIVTQRQIAAGANVFLNELSWDGASRIHVFGIDDFAYKGSMPGGLNTQMQVLRDGKTLYLVSSFAERIVYGQTESVVQIYDVSTLSRREEFVVPNTVVRGVGMTQMLALSADKKLLYIQNATPATSVTVIDLAAKKRVTEIPAPGCFGIYPARDGHRFSTACGTGVFKTFTVAGDSYSVETSEPLFDVTKDPIYIHASRRANGELILTTFGGDIYLADDSGKVVQLIKTLSVSADIEGNWAPGGYRISAYNGFYDTIFIPMHRDAKLGSHKYGSDEIWAYSLKEEKLVARSPAQNLVSLAISAGPKPIIFGSNAKDNTVDKYELKSVDGLLFQKIASDKRAGATTTLAITYD</sequence>
<dbReference type="GO" id="GO:0042597">
    <property type="term" value="C:periplasmic space"/>
    <property type="evidence" value="ECO:0007669"/>
    <property type="project" value="UniProtKB-SubCell"/>
</dbReference>
<evidence type="ECO:0000313" key="10">
    <source>
        <dbReference type="Proteomes" id="UP000441399"/>
    </source>
</evidence>
<evidence type="ECO:0000256" key="4">
    <source>
        <dbReference type="ARBA" id="ARBA00022729"/>
    </source>
</evidence>
<gene>
    <name evidence="9" type="primary">aauB</name>
    <name evidence="9" type="ORF">OPDIPICF_02027</name>
</gene>
<evidence type="ECO:0000256" key="1">
    <source>
        <dbReference type="ARBA" id="ARBA00004418"/>
    </source>
</evidence>
<feature type="disulfide bond" evidence="8">
    <location>
        <begin position="200"/>
        <end position="216"/>
    </location>
</feature>
<dbReference type="EMBL" id="CACSIO010000023">
    <property type="protein sequence ID" value="CAA0117112.1"/>
    <property type="molecule type" value="Genomic_DNA"/>
</dbReference>
<dbReference type="InterPro" id="IPR015943">
    <property type="entry name" value="WD40/YVTN_repeat-like_dom_sf"/>
</dbReference>
<evidence type="ECO:0000256" key="2">
    <source>
        <dbReference type="ARBA" id="ARBA00010548"/>
    </source>
</evidence>
<evidence type="ECO:0000256" key="3">
    <source>
        <dbReference type="ARBA" id="ARBA00022448"/>
    </source>
</evidence>
<dbReference type="Gene3D" id="2.130.10.10">
    <property type="entry name" value="YVTN repeat-like/Quinoprotein amine dehydrogenase"/>
    <property type="match status" value="1"/>
</dbReference>
<proteinExistence type="inferred from homology"/>
<dbReference type="OrthoDB" id="185182at2"/>
<keyword evidence="6" id="KW-0249">Electron transport</keyword>
<protein>
    <submittedName>
        <fullName evidence="9">Aralkylamine dehydrogenase heavy chain</fullName>
        <ecNumber evidence="9">1.4.9.2</ecNumber>
    </submittedName>
</protein>
<dbReference type="GO" id="GO:0030059">
    <property type="term" value="F:aralkylamine dehydrogenase (azurin) activity"/>
    <property type="evidence" value="ECO:0007669"/>
    <property type="project" value="UniProtKB-EC"/>
</dbReference>
<dbReference type="InterPro" id="IPR009451">
    <property type="entry name" value="Metamine_DH_Hvc"/>
</dbReference>
<dbReference type="GO" id="GO:0030058">
    <property type="term" value="F:aliphatic amine dehydrogenase activity"/>
    <property type="evidence" value="ECO:0007669"/>
    <property type="project" value="InterPro"/>
</dbReference>
<comment type="subcellular location">
    <subcellularLocation>
        <location evidence="1">Periplasm</location>
    </subcellularLocation>
</comment>
<dbReference type="Proteomes" id="UP000441399">
    <property type="component" value="Unassembled WGS sequence"/>
</dbReference>
<reference evidence="9 10" key="1">
    <citation type="submission" date="2019-11" db="EMBL/GenBank/DDBJ databases">
        <authorList>
            <person name="Holert J."/>
        </authorList>
    </citation>
    <scope>NUCLEOTIDE SEQUENCE [LARGE SCALE GENOMIC DNA]</scope>
    <source>
        <strain evidence="9">SB11_3</strain>
    </source>
</reference>
<keyword evidence="7 9" id="KW-0560">Oxidoreductase</keyword>
<comment type="similarity">
    <text evidence="2">Belongs to the aromatic amine dehydrogenase heavy chain family.</text>
</comment>
<keyword evidence="5" id="KW-0574">Periplasm</keyword>
<evidence type="ECO:0000256" key="6">
    <source>
        <dbReference type="ARBA" id="ARBA00022982"/>
    </source>
</evidence>
<evidence type="ECO:0000256" key="8">
    <source>
        <dbReference type="PIRSR" id="PIRSR609451-50"/>
    </source>
</evidence>
<evidence type="ECO:0000313" key="9">
    <source>
        <dbReference type="EMBL" id="CAA0117112.1"/>
    </source>
</evidence>
<dbReference type="AlphaFoldDB" id="A0A5S9QH23"/>
<evidence type="ECO:0000256" key="7">
    <source>
        <dbReference type="ARBA" id="ARBA00023002"/>
    </source>
</evidence>
<dbReference type="SUPFAM" id="SSF50969">
    <property type="entry name" value="YVTN repeat-like/Quinoprotein amine dehydrogenase"/>
    <property type="match status" value="1"/>
</dbReference>
<keyword evidence="8" id="KW-1015">Disulfide bond</keyword>
<dbReference type="EC" id="1.4.9.2" evidence="9"/>
<organism evidence="9 10">
    <name type="scientific">BD1-7 clade bacterium</name>
    <dbReference type="NCBI Taxonomy" id="2029982"/>
    <lineage>
        <taxon>Bacteria</taxon>
        <taxon>Pseudomonadati</taxon>
        <taxon>Pseudomonadota</taxon>
        <taxon>Gammaproteobacteria</taxon>
        <taxon>Cellvibrionales</taxon>
        <taxon>Spongiibacteraceae</taxon>
        <taxon>BD1-7 clade</taxon>
    </lineage>
</organism>
<dbReference type="InterPro" id="IPR011044">
    <property type="entry name" value="Quino_amine_DH_bsu"/>
</dbReference>
<keyword evidence="10" id="KW-1185">Reference proteome</keyword>
<accession>A0A5S9QH23</accession>
<keyword evidence="4" id="KW-0732">Signal</keyword>
<evidence type="ECO:0000256" key="5">
    <source>
        <dbReference type="ARBA" id="ARBA00022764"/>
    </source>
</evidence>
<keyword evidence="3" id="KW-0813">Transport</keyword>
<name>A0A5S9QH23_9GAMM</name>
<dbReference type="Pfam" id="PF06433">
    <property type="entry name" value="Me-amine-dh_H"/>
    <property type="match status" value="1"/>
</dbReference>